<reference evidence="2 3" key="1">
    <citation type="submission" date="2018-10" db="EMBL/GenBank/DDBJ databases">
        <title>Bacillus Keqinensis sp. nov., a moderately halophilic bacterium isolated from a saline-alkaline lake.</title>
        <authorList>
            <person name="Wang H."/>
        </authorList>
    </citation>
    <scope>NUCLEOTIDE SEQUENCE [LARGE SCALE GENOMIC DNA]</scope>
    <source>
        <strain evidence="2 3">KQ-3</strain>
    </source>
</reference>
<evidence type="ECO:0000313" key="3">
    <source>
        <dbReference type="Proteomes" id="UP000278746"/>
    </source>
</evidence>
<gene>
    <name evidence="2" type="ORF">EBO34_07785</name>
</gene>
<dbReference type="Proteomes" id="UP000278746">
    <property type="component" value="Unassembled WGS sequence"/>
</dbReference>
<name>A0A3M7TYE6_9BACI</name>
<accession>A0A3M7TYE6</accession>
<dbReference type="AlphaFoldDB" id="A0A3M7TYE6"/>
<keyword evidence="3" id="KW-1185">Reference proteome</keyword>
<feature type="transmembrane region" description="Helical" evidence="1">
    <location>
        <begin position="40"/>
        <end position="59"/>
    </location>
</feature>
<dbReference type="RefSeq" id="WP_122897336.1">
    <property type="nucleotide sequence ID" value="NZ_RHIB01000001.1"/>
</dbReference>
<feature type="transmembrane region" description="Helical" evidence="1">
    <location>
        <begin position="65"/>
        <end position="88"/>
    </location>
</feature>
<dbReference type="EMBL" id="RHIB01000001">
    <property type="protein sequence ID" value="RNA69824.1"/>
    <property type="molecule type" value="Genomic_DNA"/>
</dbReference>
<dbReference type="OrthoDB" id="9859748at2"/>
<sequence>MSGAVWFSLLFPLIQMWVMSLSDVLKTVKYRGVYNNSPTLLNSSAVFVLLKGMAYFTFIDILDDFQFGGIVLFIIGAAALSYGIPLLINKSYLITNGTKDEVIKVLDEKIEKYNLPYDRRGTRYDYKYKDYRVLDSDKGIFIRAEWRTSKINDD</sequence>
<evidence type="ECO:0000313" key="2">
    <source>
        <dbReference type="EMBL" id="RNA69824.1"/>
    </source>
</evidence>
<keyword evidence="1" id="KW-1133">Transmembrane helix</keyword>
<organism evidence="2 3">
    <name type="scientific">Alteribacter keqinensis</name>
    <dbReference type="NCBI Taxonomy" id="2483800"/>
    <lineage>
        <taxon>Bacteria</taxon>
        <taxon>Bacillati</taxon>
        <taxon>Bacillota</taxon>
        <taxon>Bacilli</taxon>
        <taxon>Bacillales</taxon>
        <taxon>Bacillaceae</taxon>
        <taxon>Alteribacter</taxon>
    </lineage>
</organism>
<proteinExistence type="predicted"/>
<keyword evidence="1" id="KW-0472">Membrane</keyword>
<keyword evidence="1" id="KW-0812">Transmembrane</keyword>
<evidence type="ECO:0000256" key="1">
    <source>
        <dbReference type="SAM" id="Phobius"/>
    </source>
</evidence>
<protein>
    <submittedName>
        <fullName evidence="2">Uncharacterized protein</fullName>
    </submittedName>
</protein>
<comment type="caution">
    <text evidence="2">The sequence shown here is derived from an EMBL/GenBank/DDBJ whole genome shotgun (WGS) entry which is preliminary data.</text>
</comment>
<feature type="transmembrane region" description="Helical" evidence="1">
    <location>
        <begin position="6"/>
        <end position="28"/>
    </location>
</feature>